<dbReference type="AlphaFoldDB" id="A0A8B8L8I6"/>
<evidence type="ECO:0000259" key="2">
    <source>
        <dbReference type="Pfam" id="PF14309"/>
    </source>
</evidence>
<dbReference type="PANTHER" id="PTHR46836">
    <property type="entry name" value="AFADIN"/>
    <property type="match status" value="1"/>
</dbReference>
<sequence length="719" mass="81487">MEFKDETQSVILQLMGLDKVPAQHPVRDKQKVLSENYLQKVASIGVRKKRSSLQHHSLGMNTDEKEESEDGLKVVKAIRRDRHHNPSKGNWKEKPFSSCENFHLADGLHKGLSYPESVRDYPEMIDRKKIPYPMNFGKQISRSSSKISEEVSMQTGNVANSVLDAFSSSFVSGNEAFSNDILKPASNISDNKLECSSPFFCSDGAHVGAEARNKTLKQRDVTEESQEHGRHGQDNTHNQLAMISEHGNGARNLRHRSGFSNDKIKRNIRFGVGFGYTFARKVPIPLCAASVIADNFGTMNSDYLFQRYWGLRKNASANWSIRKSRNQNINQKECSEDVNLSPISDKSEPTCYRSDLSDKKTMPPQLSSSSSSILIDSQILQERCLMNDEMKNKMHKGSKNYGKNAVTPDSSVDCLVYDNTEVVERSQNNPTKQQSKSTAFILSQGDIDSLSCSSYASKLQDTSDFQEDSVHSLFSEADPESLHSFEEAYEPSPISVLNPSFRDGILLSSKCGDDLYDSSEVDDEEFGLNVSSDGDCGNESIDDCEEKKDIEGLFRVEESRDFSYVVEVLTEAGISNRNLFTDFSTWYSTECPISPSVFEILEKKFGEQQLWKRSERRLLFDRINIGLFEILQPYLHIPMWEKPVSRRLNAEPSQDMIEEEVWGMLVAHDKKTRKDSENNMLGGEIRWTELDEDIEDIVREIVKMLMEELANEIVSLENI</sequence>
<feature type="region of interest" description="Disordered" evidence="1">
    <location>
        <begin position="49"/>
        <end position="70"/>
    </location>
</feature>
<dbReference type="KEGG" id="aprc:113863230"/>
<organism evidence="3 4">
    <name type="scientific">Abrus precatorius</name>
    <name type="common">Indian licorice</name>
    <name type="synonym">Glycine abrus</name>
    <dbReference type="NCBI Taxonomy" id="3816"/>
    <lineage>
        <taxon>Eukaryota</taxon>
        <taxon>Viridiplantae</taxon>
        <taxon>Streptophyta</taxon>
        <taxon>Embryophyta</taxon>
        <taxon>Tracheophyta</taxon>
        <taxon>Spermatophyta</taxon>
        <taxon>Magnoliopsida</taxon>
        <taxon>eudicotyledons</taxon>
        <taxon>Gunneridae</taxon>
        <taxon>Pentapetalae</taxon>
        <taxon>rosids</taxon>
        <taxon>fabids</taxon>
        <taxon>Fabales</taxon>
        <taxon>Fabaceae</taxon>
        <taxon>Papilionoideae</taxon>
        <taxon>50 kb inversion clade</taxon>
        <taxon>NPAAA clade</taxon>
        <taxon>indigoferoid/millettioid clade</taxon>
        <taxon>Abreae</taxon>
        <taxon>Abrus</taxon>
    </lineage>
</organism>
<dbReference type="InterPro" id="IPR025486">
    <property type="entry name" value="DUF4378"/>
</dbReference>
<dbReference type="RefSeq" id="XP_027352532.1">
    <property type="nucleotide sequence ID" value="XM_027496731.1"/>
</dbReference>
<dbReference type="Pfam" id="PF14309">
    <property type="entry name" value="DUF4378"/>
    <property type="match status" value="1"/>
</dbReference>
<proteinExistence type="predicted"/>
<reference evidence="3" key="1">
    <citation type="journal article" date="2019" name="Toxins">
        <title>Detection of Abrin-Like and Prepropulchellin-Like Toxin Genes and Transcripts Using Whole Genome Sequencing and Full-Length Transcript Sequencing of Abrus precatorius.</title>
        <authorList>
            <person name="Hovde B.T."/>
            <person name="Daligault H.E."/>
            <person name="Hanschen E.R."/>
            <person name="Kunde Y.A."/>
            <person name="Johnson M.B."/>
            <person name="Starkenburg S.R."/>
            <person name="Johnson S.L."/>
        </authorList>
    </citation>
    <scope>NUCLEOTIDE SEQUENCE [LARGE SCALE GENOMIC DNA]</scope>
</reference>
<feature type="region of interest" description="Disordered" evidence="1">
    <location>
        <begin position="216"/>
        <end position="236"/>
    </location>
</feature>
<evidence type="ECO:0000313" key="4">
    <source>
        <dbReference type="RefSeq" id="XP_027352532.1"/>
    </source>
</evidence>
<gene>
    <name evidence="4" type="primary">LOC113863230</name>
</gene>
<feature type="compositionally biased region" description="Basic and acidic residues" evidence="1">
    <location>
        <begin position="216"/>
        <end position="234"/>
    </location>
</feature>
<dbReference type="OrthoDB" id="1584003at2759"/>
<dbReference type="GeneID" id="113863230"/>
<dbReference type="Proteomes" id="UP000694853">
    <property type="component" value="Unplaced"/>
</dbReference>
<reference evidence="4" key="2">
    <citation type="submission" date="2025-08" db="UniProtKB">
        <authorList>
            <consortium name="RefSeq"/>
        </authorList>
    </citation>
    <scope>IDENTIFICATION</scope>
    <source>
        <tissue evidence="4">Young leaves</tissue>
    </source>
</reference>
<dbReference type="PANTHER" id="PTHR46836:SF7">
    <property type="entry name" value="PHOSPHATIDYLINOSITOL N-ACETYGLUCOSAMINLYTRANSFERASE SUBUNIT P-LIKE PROTEIN"/>
    <property type="match status" value="1"/>
</dbReference>
<feature type="region of interest" description="Disordered" evidence="1">
    <location>
        <begin position="336"/>
        <end position="369"/>
    </location>
</feature>
<evidence type="ECO:0000256" key="1">
    <source>
        <dbReference type="SAM" id="MobiDB-lite"/>
    </source>
</evidence>
<accession>A0A8B8L8I6</accession>
<evidence type="ECO:0000313" key="3">
    <source>
        <dbReference type="Proteomes" id="UP000694853"/>
    </source>
</evidence>
<feature type="domain" description="DUF4378" evidence="2">
    <location>
        <begin position="561"/>
        <end position="712"/>
    </location>
</feature>
<keyword evidence="3" id="KW-1185">Reference proteome</keyword>
<protein>
    <submittedName>
        <fullName evidence="4">Uncharacterized protein LOC113863230 isoform X1</fullName>
    </submittedName>
</protein>
<name>A0A8B8L8I6_ABRPR</name>